<organism evidence="9 10">
    <name type="scientific">Macrostomum lignano</name>
    <dbReference type="NCBI Taxonomy" id="282301"/>
    <lineage>
        <taxon>Eukaryota</taxon>
        <taxon>Metazoa</taxon>
        <taxon>Spiralia</taxon>
        <taxon>Lophotrochozoa</taxon>
        <taxon>Platyhelminthes</taxon>
        <taxon>Rhabditophora</taxon>
        <taxon>Macrostomorpha</taxon>
        <taxon>Macrostomida</taxon>
        <taxon>Macrostomidae</taxon>
        <taxon>Macrostomum</taxon>
    </lineage>
</organism>
<dbReference type="PANTHER" id="PTHR24269:SF16">
    <property type="entry name" value="PROTEIN SLG1"/>
    <property type="match status" value="1"/>
</dbReference>
<keyword evidence="6" id="KW-0325">Glycoprotein</keyword>
<sequence>MPLCRILCAAPILSCLICAALCREFQISDLGCFVDGTNGVRDVGGMKNIGLTRIGSSEVSQIYDSINCGQMTREVCSSACALGGFQFAALQAAYWCHCGNSYGSQGAAPYWECSDTCSGNWGQNCGGMWRNRVLRLSYTNGNDFFVRGNRNFVELNIPDAPNFTTVSAPSRIQCVSLCSSKSSGCQAVIFSQQQRLCHLLEYAAVPAAFSSESSGDFFPTMPALYRTGMPILSCLICAALCRQFQISDLGCFVDDANGVRDVNDMKHIGLIRIGSSEVSPINDASGAFVGSYSIMTHELCSSVCALGGFQFAALQAIYWCFCGNSYGSLGAASDSECNLACSGNSGQNCGGDYRNRVLRLSYTGSSEDACMNRNVFVPGNRTFVELSVPDAPAFRTLQCAGLPECLYRCRSGCQAVIFSQQQRLCHLLEFAAVPAALSSASSGDFFVRR</sequence>
<dbReference type="PROSITE" id="PS51212">
    <property type="entry name" value="WSC"/>
    <property type="match status" value="2"/>
</dbReference>
<evidence type="ECO:0000313" key="9">
    <source>
        <dbReference type="Proteomes" id="UP000095280"/>
    </source>
</evidence>
<keyword evidence="9" id="KW-1185">Reference proteome</keyword>
<keyword evidence="5" id="KW-0472">Membrane</keyword>
<dbReference type="WBParaSite" id="maker-uti_cns_0000441-snap-gene-0.2-mRNA-1">
    <property type="protein sequence ID" value="maker-uti_cns_0000441-snap-gene-0.2-mRNA-1"/>
    <property type="gene ID" value="maker-uti_cns_0000441-snap-gene-0.2"/>
</dbReference>
<evidence type="ECO:0000256" key="6">
    <source>
        <dbReference type="ARBA" id="ARBA00023180"/>
    </source>
</evidence>
<dbReference type="PANTHER" id="PTHR24269">
    <property type="entry name" value="KREMEN PROTEIN"/>
    <property type="match status" value="1"/>
</dbReference>
<dbReference type="AlphaFoldDB" id="A0A1I8G1A3"/>
<evidence type="ECO:0000256" key="3">
    <source>
        <dbReference type="ARBA" id="ARBA00022729"/>
    </source>
</evidence>
<evidence type="ECO:0000256" key="5">
    <source>
        <dbReference type="ARBA" id="ARBA00023136"/>
    </source>
</evidence>
<dbReference type="SUPFAM" id="SSF57414">
    <property type="entry name" value="Hairpin loop containing domain-like"/>
    <property type="match status" value="1"/>
</dbReference>
<proteinExistence type="predicted"/>
<comment type="subcellular location">
    <subcellularLocation>
        <location evidence="1">Membrane</location>
        <topology evidence="1">Single-pass membrane protein</topology>
    </subcellularLocation>
</comment>
<keyword evidence="3 7" id="KW-0732">Signal</keyword>
<feature type="chain" id="PRO_5009318993" evidence="7">
    <location>
        <begin position="23"/>
        <end position="449"/>
    </location>
</feature>
<evidence type="ECO:0000256" key="4">
    <source>
        <dbReference type="ARBA" id="ARBA00022989"/>
    </source>
</evidence>
<evidence type="ECO:0000256" key="2">
    <source>
        <dbReference type="ARBA" id="ARBA00022692"/>
    </source>
</evidence>
<dbReference type="GO" id="GO:0005886">
    <property type="term" value="C:plasma membrane"/>
    <property type="evidence" value="ECO:0007669"/>
    <property type="project" value="TreeGrafter"/>
</dbReference>
<reference evidence="10" key="1">
    <citation type="submission" date="2016-11" db="UniProtKB">
        <authorList>
            <consortium name="WormBaseParasite"/>
        </authorList>
    </citation>
    <scope>IDENTIFICATION</scope>
</reference>
<keyword evidence="4" id="KW-1133">Transmembrane helix</keyword>
<keyword evidence="2" id="KW-0812">Transmembrane</keyword>
<dbReference type="InterPro" id="IPR002889">
    <property type="entry name" value="WSC_carb-bd"/>
</dbReference>
<evidence type="ECO:0000256" key="7">
    <source>
        <dbReference type="SAM" id="SignalP"/>
    </source>
</evidence>
<dbReference type="SMART" id="SM00321">
    <property type="entry name" value="WSC"/>
    <property type="match status" value="2"/>
</dbReference>
<feature type="domain" description="WSC" evidence="8">
    <location>
        <begin position="26"/>
        <end position="137"/>
    </location>
</feature>
<name>A0A1I8G1A3_9PLAT</name>
<dbReference type="Proteomes" id="UP000095280">
    <property type="component" value="Unplaced"/>
</dbReference>
<feature type="signal peptide" evidence="7">
    <location>
        <begin position="1"/>
        <end position="22"/>
    </location>
</feature>
<evidence type="ECO:0000259" key="8">
    <source>
        <dbReference type="PROSITE" id="PS51212"/>
    </source>
</evidence>
<accession>A0A1I8G1A3</accession>
<evidence type="ECO:0000256" key="1">
    <source>
        <dbReference type="ARBA" id="ARBA00004167"/>
    </source>
</evidence>
<evidence type="ECO:0000313" key="10">
    <source>
        <dbReference type="WBParaSite" id="maker-uti_cns_0000441-snap-gene-0.2-mRNA-1"/>
    </source>
</evidence>
<feature type="domain" description="WSC" evidence="8">
    <location>
        <begin position="269"/>
        <end position="361"/>
    </location>
</feature>
<dbReference type="Pfam" id="PF01822">
    <property type="entry name" value="WSC"/>
    <property type="match status" value="2"/>
</dbReference>
<dbReference type="InterPro" id="IPR051836">
    <property type="entry name" value="Kremen_rcpt"/>
</dbReference>
<protein>
    <submittedName>
        <fullName evidence="10">WSC domain-containing protein</fullName>
    </submittedName>
</protein>